<organism evidence="3 4">
    <name type="scientific">Rhodocyclus tenuis</name>
    <name type="common">Rhodospirillum tenue</name>
    <dbReference type="NCBI Taxonomy" id="1066"/>
    <lineage>
        <taxon>Bacteria</taxon>
        <taxon>Pseudomonadati</taxon>
        <taxon>Pseudomonadota</taxon>
        <taxon>Betaproteobacteria</taxon>
        <taxon>Rhodocyclales</taxon>
        <taxon>Rhodocyclaceae</taxon>
        <taxon>Rhodocyclus</taxon>
    </lineage>
</organism>
<dbReference type="Proteomes" id="UP000587070">
    <property type="component" value="Unassembled WGS sequence"/>
</dbReference>
<sequence length="126" mass="13011">MHIDTLIASPRLRALFAGLCFAAAGVLVIGLLGIGATPVAVGLVNEPWDKLAHLATFAVLGGLLAAGFGGGRPWLATALALSVGIADEGLQLFHPGRQAGWDDLAADLAGAALAALALWFFREKWR</sequence>
<evidence type="ECO:0000256" key="1">
    <source>
        <dbReference type="SAM" id="Phobius"/>
    </source>
</evidence>
<comment type="caution">
    <text evidence="3">The sequence shown here is derived from an EMBL/GenBank/DDBJ whole genome shotgun (WGS) entry which is preliminary data.</text>
</comment>
<feature type="domain" description="VanZ-like" evidence="2">
    <location>
        <begin position="50"/>
        <end position="121"/>
    </location>
</feature>
<keyword evidence="1" id="KW-1133">Transmembrane helix</keyword>
<dbReference type="NCBIfam" id="NF037970">
    <property type="entry name" value="vanZ_1"/>
    <property type="match status" value="1"/>
</dbReference>
<dbReference type="PANTHER" id="PTHR28008:SF1">
    <property type="entry name" value="DOMAIN PROTEIN, PUTATIVE (AFU_ORTHOLOGUE AFUA_3G10980)-RELATED"/>
    <property type="match status" value="1"/>
</dbReference>
<protein>
    <submittedName>
        <fullName evidence="3">VanZ family protein</fullName>
    </submittedName>
</protein>
<dbReference type="AlphaFoldDB" id="A0A840GE35"/>
<accession>A0A840GE35</accession>
<evidence type="ECO:0000313" key="3">
    <source>
        <dbReference type="EMBL" id="MBB4249110.1"/>
    </source>
</evidence>
<proteinExistence type="predicted"/>
<reference evidence="3 4" key="1">
    <citation type="submission" date="2020-08" db="EMBL/GenBank/DDBJ databases">
        <title>Genome sequencing of Purple Non-Sulfur Bacteria from various extreme environments.</title>
        <authorList>
            <person name="Mayer M."/>
        </authorList>
    </citation>
    <scope>NUCLEOTIDE SEQUENCE [LARGE SCALE GENOMIC DNA]</scope>
    <source>
        <strain evidence="3 4">2761</strain>
    </source>
</reference>
<keyword evidence="1" id="KW-0812">Transmembrane</keyword>
<evidence type="ECO:0000313" key="4">
    <source>
        <dbReference type="Proteomes" id="UP000587070"/>
    </source>
</evidence>
<evidence type="ECO:0000259" key="2">
    <source>
        <dbReference type="Pfam" id="PF04892"/>
    </source>
</evidence>
<keyword evidence="1" id="KW-0472">Membrane</keyword>
<keyword evidence="4" id="KW-1185">Reference proteome</keyword>
<dbReference type="RefSeq" id="WP_153118011.1">
    <property type="nucleotide sequence ID" value="NZ_JACIGE010000018.1"/>
</dbReference>
<feature type="transmembrane region" description="Helical" evidence="1">
    <location>
        <begin position="12"/>
        <end position="39"/>
    </location>
</feature>
<dbReference type="Pfam" id="PF04892">
    <property type="entry name" value="VanZ"/>
    <property type="match status" value="1"/>
</dbReference>
<name>A0A840GE35_RHOTE</name>
<dbReference type="EMBL" id="JACIGE010000018">
    <property type="protein sequence ID" value="MBB4249110.1"/>
    <property type="molecule type" value="Genomic_DNA"/>
</dbReference>
<dbReference type="InterPro" id="IPR006976">
    <property type="entry name" value="VanZ-like"/>
</dbReference>
<dbReference type="PANTHER" id="PTHR28008">
    <property type="entry name" value="DOMAIN PROTEIN, PUTATIVE (AFU_ORTHOLOGUE AFUA_3G10980)-RELATED"/>
    <property type="match status" value="1"/>
</dbReference>
<gene>
    <name evidence="3" type="ORF">GGD90_003514</name>
</gene>
<feature type="transmembrane region" description="Helical" evidence="1">
    <location>
        <begin position="51"/>
        <end position="68"/>
    </location>
</feature>